<dbReference type="RefSeq" id="WP_090878420.1">
    <property type="nucleotide sequence ID" value="NZ_FMXQ01000007.1"/>
</dbReference>
<reference evidence="2 3" key="1">
    <citation type="submission" date="2016-10" db="EMBL/GenBank/DDBJ databases">
        <authorList>
            <person name="de Groot N.N."/>
        </authorList>
    </citation>
    <scope>NUCLEOTIDE SEQUENCE [LARGE SCALE GENOMIC DNA]</scope>
    <source>
        <strain evidence="2 3">ATCC 35022</strain>
    </source>
</reference>
<evidence type="ECO:0000313" key="3">
    <source>
        <dbReference type="Proteomes" id="UP000199071"/>
    </source>
</evidence>
<evidence type="ECO:0000256" key="1">
    <source>
        <dbReference type="SAM" id="SignalP"/>
    </source>
</evidence>
<dbReference type="AlphaFoldDB" id="A0A1G6DMQ1"/>
<keyword evidence="1" id="KW-0732">Signal</keyword>
<proteinExistence type="predicted"/>
<dbReference type="OrthoDB" id="7864325at2"/>
<dbReference type="EMBL" id="FMXQ01000007">
    <property type="protein sequence ID" value="SDB46085.1"/>
    <property type="molecule type" value="Genomic_DNA"/>
</dbReference>
<sequence length="149" mass="15775">MNAASIRRLAILIAATACLASPVHADGPEGIGFAQAEEGTWWCRGGDAAAALECARQKCSDESGGQECFPTRWCYPAGWSGLMVVWLPEFHSTHVVCGMPGEEAARAALKAICQSAPEFTSCDLALLIDYDGKEMPLDETIDPRAGAAD</sequence>
<gene>
    <name evidence="2" type="ORF">SAMN02982931_03581</name>
</gene>
<accession>A0A1G6DMQ1</accession>
<organism evidence="2 3">
    <name type="scientific">Bauldia litoralis</name>
    <dbReference type="NCBI Taxonomy" id="665467"/>
    <lineage>
        <taxon>Bacteria</taxon>
        <taxon>Pseudomonadati</taxon>
        <taxon>Pseudomonadota</taxon>
        <taxon>Alphaproteobacteria</taxon>
        <taxon>Hyphomicrobiales</taxon>
        <taxon>Kaistiaceae</taxon>
        <taxon>Bauldia</taxon>
    </lineage>
</organism>
<dbReference type="STRING" id="665467.SAMN02982931_03581"/>
<keyword evidence="3" id="KW-1185">Reference proteome</keyword>
<name>A0A1G6DMQ1_9HYPH</name>
<dbReference type="Proteomes" id="UP000199071">
    <property type="component" value="Unassembled WGS sequence"/>
</dbReference>
<evidence type="ECO:0000313" key="2">
    <source>
        <dbReference type="EMBL" id="SDB46085.1"/>
    </source>
</evidence>
<feature type="signal peptide" evidence="1">
    <location>
        <begin position="1"/>
        <end position="25"/>
    </location>
</feature>
<protein>
    <recommendedName>
        <fullName evidence="4">DUF4189 domain-containing protein</fullName>
    </recommendedName>
</protein>
<evidence type="ECO:0008006" key="4">
    <source>
        <dbReference type="Google" id="ProtNLM"/>
    </source>
</evidence>
<feature type="chain" id="PRO_5011672063" description="DUF4189 domain-containing protein" evidence="1">
    <location>
        <begin position="26"/>
        <end position="149"/>
    </location>
</feature>